<gene>
    <name evidence="2" type="ORF">CWO92_24760</name>
</gene>
<dbReference type="AlphaFoldDB" id="A0A2N3LCU7"/>
<dbReference type="InterPro" id="IPR025328">
    <property type="entry name" value="DUF4234"/>
</dbReference>
<dbReference type="EMBL" id="PIQO01000051">
    <property type="protein sequence ID" value="PKR82383.1"/>
    <property type="molecule type" value="Genomic_DNA"/>
</dbReference>
<name>A0A2N3LCU7_9BACI</name>
<evidence type="ECO:0000313" key="2">
    <source>
        <dbReference type="EMBL" id="PKR82383.1"/>
    </source>
</evidence>
<dbReference type="Proteomes" id="UP000233440">
    <property type="component" value="Unassembled WGS sequence"/>
</dbReference>
<evidence type="ECO:0000259" key="1">
    <source>
        <dbReference type="Pfam" id="PF14018"/>
    </source>
</evidence>
<sequence length="70" mass="8372">MFINLLGIYYLYWIYQTSDRLIVSNKSKSPAVEVILGIITLRFYFLNWYYKTAKQVYEYAQAKGYRGIPD</sequence>
<accession>A0A2N3LCU7</accession>
<dbReference type="RefSeq" id="WP_101356833.1">
    <property type="nucleotide sequence ID" value="NZ_PIQO01000051.1"/>
</dbReference>
<reference evidence="2 3" key="1">
    <citation type="submission" date="2017-11" db="EMBL/GenBank/DDBJ databases">
        <title>Bacillus camelliae sp. nov., isolated from pu'er tea.</title>
        <authorList>
            <person name="Niu L."/>
        </authorList>
    </citation>
    <scope>NUCLEOTIDE SEQUENCE [LARGE SCALE GENOMIC DNA]</scope>
    <source>
        <strain evidence="2 3">7578-1</strain>
    </source>
</reference>
<protein>
    <recommendedName>
        <fullName evidence="1">DUF4234 domain-containing protein</fullName>
    </recommendedName>
</protein>
<proteinExistence type="predicted"/>
<dbReference type="OrthoDB" id="192868at2"/>
<dbReference type="Pfam" id="PF14018">
    <property type="entry name" value="DUF4234"/>
    <property type="match status" value="1"/>
</dbReference>
<keyword evidence="3" id="KW-1185">Reference proteome</keyword>
<organism evidence="2 3">
    <name type="scientific">Heyndrickxia camelliae</name>
    <dbReference type="NCBI Taxonomy" id="1707093"/>
    <lineage>
        <taxon>Bacteria</taxon>
        <taxon>Bacillati</taxon>
        <taxon>Bacillota</taxon>
        <taxon>Bacilli</taxon>
        <taxon>Bacillales</taxon>
        <taxon>Bacillaceae</taxon>
        <taxon>Heyndrickxia</taxon>
    </lineage>
</organism>
<feature type="domain" description="DUF4234" evidence="1">
    <location>
        <begin position="6"/>
        <end position="57"/>
    </location>
</feature>
<comment type="caution">
    <text evidence="2">The sequence shown here is derived from an EMBL/GenBank/DDBJ whole genome shotgun (WGS) entry which is preliminary data.</text>
</comment>
<evidence type="ECO:0000313" key="3">
    <source>
        <dbReference type="Proteomes" id="UP000233440"/>
    </source>
</evidence>